<reference evidence="2 3" key="1">
    <citation type="submission" date="2014-09" db="EMBL/GenBank/DDBJ databases">
        <authorList>
            <person name="Grob C."/>
            <person name="Taubert M."/>
            <person name="Howat A.M."/>
            <person name="Burns O.J."/>
            <person name="Dixon J.L."/>
            <person name="Chen Y."/>
            <person name="Murrell J.C."/>
        </authorList>
    </citation>
    <scope>NUCLEOTIDE SEQUENCE [LARGE SCALE GENOMIC DNA]</scope>
    <source>
        <strain evidence="2">L4</strain>
    </source>
</reference>
<dbReference type="Proteomes" id="UP000029999">
    <property type="component" value="Unassembled WGS sequence"/>
</dbReference>
<dbReference type="RefSeq" id="WP_036315052.1">
    <property type="nucleotide sequence ID" value="NZ_JRQD01000005.1"/>
</dbReference>
<organism evidence="2 3">
    <name type="scientific">Methylophaga thiooxydans</name>
    <dbReference type="NCBI Taxonomy" id="392484"/>
    <lineage>
        <taxon>Bacteria</taxon>
        <taxon>Pseudomonadati</taxon>
        <taxon>Pseudomonadota</taxon>
        <taxon>Gammaproteobacteria</taxon>
        <taxon>Thiotrichales</taxon>
        <taxon>Piscirickettsiaceae</taxon>
        <taxon>Methylophaga</taxon>
    </lineage>
</organism>
<keyword evidence="1" id="KW-0812">Transmembrane</keyword>
<dbReference type="EMBL" id="JRQD01000005">
    <property type="protein sequence ID" value="KGM06276.1"/>
    <property type="molecule type" value="Genomic_DNA"/>
</dbReference>
<evidence type="ECO:0000256" key="1">
    <source>
        <dbReference type="SAM" id="Phobius"/>
    </source>
</evidence>
<comment type="caution">
    <text evidence="2">The sequence shown here is derived from an EMBL/GenBank/DDBJ whole genome shotgun (WGS) entry which is preliminary data.</text>
</comment>
<evidence type="ECO:0000313" key="3">
    <source>
        <dbReference type="Proteomes" id="UP000029999"/>
    </source>
</evidence>
<dbReference type="STRING" id="392484.LP43_2150"/>
<evidence type="ECO:0000313" key="2">
    <source>
        <dbReference type="EMBL" id="KGM06276.1"/>
    </source>
</evidence>
<sequence length="64" mass="7096">MQKVLAKESVKLLKLGIVGLLLVIVLVLAGEELSGIEALILGITPYVLYQIYCVIQWATKRNKK</sequence>
<accession>A0A0A0BEC9</accession>
<protein>
    <submittedName>
        <fullName evidence="2">Uncharacterized protein</fullName>
    </submittedName>
</protein>
<dbReference type="AlphaFoldDB" id="A0A0A0BEC9"/>
<keyword evidence="1" id="KW-0472">Membrane</keyword>
<keyword evidence="1" id="KW-1133">Transmembrane helix</keyword>
<proteinExistence type="predicted"/>
<gene>
    <name evidence="2" type="ORF">LP43_2150</name>
</gene>
<name>A0A0A0BEC9_9GAMM</name>
<feature type="transmembrane region" description="Helical" evidence="1">
    <location>
        <begin position="12"/>
        <end position="30"/>
    </location>
</feature>
<feature type="transmembrane region" description="Helical" evidence="1">
    <location>
        <begin position="36"/>
        <end position="55"/>
    </location>
</feature>